<protein>
    <submittedName>
        <fullName evidence="2">Uncharacterized protein</fullName>
    </submittedName>
</protein>
<name>A0ABP8DY22_9MICO</name>
<sequence length="283" mass="28947">MTSTSQPDAARSAAIRSMLIDTVDRSEARRPARRAVLFTSIATAAVLVIGGLGVTVSRITAPAPGHGIVVGPSPEPTLPATVTPTPGSTSGPGIVDPAGTPSPVPIVPDPAPTPSVDLSDPGSWRITFDGIGPIREDQDMVTAFASLSGYPTRDDGSSNFCLIRSKQLPEGVSLILVPVEKKTPLGAVKIAVFGDYDQTAVTPAQAAESPRTQEGIGLGATLTEVRAAYPGLTDLGIGTNGRNYGVRDSRGHLIVFEAGSNGIVSSITAGASDETWSFSMGCG</sequence>
<dbReference type="PROSITE" id="PS51318">
    <property type="entry name" value="TAT"/>
    <property type="match status" value="1"/>
</dbReference>
<evidence type="ECO:0000256" key="1">
    <source>
        <dbReference type="SAM" id="Phobius"/>
    </source>
</evidence>
<dbReference type="InterPro" id="IPR006311">
    <property type="entry name" value="TAT_signal"/>
</dbReference>
<feature type="transmembrane region" description="Helical" evidence="1">
    <location>
        <begin position="35"/>
        <end position="54"/>
    </location>
</feature>
<dbReference type="EMBL" id="BAABAU010000001">
    <property type="protein sequence ID" value="GAA4264799.1"/>
    <property type="molecule type" value="Genomic_DNA"/>
</dbReference>
<keyword evidence="3" id="KW-1185">Reference proteome</keyword>
<dbReference type="RefSeq" id="WP_344793376.1">
    <property type="nucleotide sequence ID" value="NZ_BAABAU010000001.1"/>
</dbReference>
<dbReference type="Proteomes" id="UP001501594">
    <property type="component" value="Unassembled WGS sequence"/>
</dbReference>
<reference evidence="3" key="1">
    <citation type="journal article" date="2019" name="Int. J. Syst. Evol. Microbiol.">
        <title>The Global Catalogue of Microorganisms (GCM) 10K type strain sequencing project: providing services to taxonomists for standard genome sequencing and annotation.</title>
        <authorList>
            <consortium name="The Broad Institute Genomics Platform"/>
            <consortium name="The Broad Institute Genome Sequencing Center for Infectious Disease"/>
            <person name="Wu L."/>
            <person name="Ma J."/>
        </authorList>
    </citation>
    <scope>NUCLEOTIDE SEQUENCE [LARGE SCALE GENOMIC DNA]</scope>
    <source>
        <strain evidence="3">JCM 17442</strain>
    </source>
</reference>
<comment type="caution">
    <text evidence="2">The sequence shown here is derived from an EMBL/GenBank/DDBJ whole genome shotgun (WGS) entry which is preliminary data.</text>
</comment>
<organism evidence="2 3">
    <name type="scientific">Frondihabitans peucedani</name>
    <dbReference type="NCBI Taxonomy" id="598626"/>
    <lineage>
        <taxon>Bacteria</taxon>
        <taxon>Bacillati</taxon>
        <taxon>Actinomycetota</taxon>
        <taxon>Actinomycetes</taxon>
        <taxon>Micrococcales</taxon>
        <taxon>Microbacteriaceae</taxon>
        <taxon>Frondihabitans</taxon>
    </lineage>
</organism>
<keyword evidence="1" id="KW-1133">Transmembrane helix</keyword>
<gene>
    <name evidence="2" type="ORF">GCM10022256_04110</name>
</gene>
<keyword evidence="1" id="KW-0812">Transmembrane</keyword>
<keyword evidence="1" id="KW-0472">Membrane</keyword>
<evidence type="ECO:0000313" key="3">
    <source>
        <dbReference type="Proteomes" id="UP001501594"/>
    </source>
</evidence>
<evidence type="ECO:0000313" key="2">
    <source>
        <dbReference type="EMBL" id="GAA4264799.1"/>
    </source>
</evidence>
<accession>A0ABP8DY22</accession>
<proteinExistence type="predicted"/>